<reference evidence="3" key="2">
    <citation type="submission" date="2015-01" db="EMBL/GenBank/DDBJ databases">
        <title>Evolutionary Origins and Diversification of the Mycorrhizal Mutualists.</title>
        <authorList>
            <consortium name="DOE Joint Genome Institute"/>
            <consortium name="Mycorrhizal Genomics Consortium"/>
            <person name="Kohler A."/>
            <person name="Kuo A."/>
            <person name="Nagy L.G."/>
            <person name="Floudas D."/>
            <person name="Copeland A."/>
            <person name="Barry K.W."/>
            <person name="Cichocki N."/>
            <person name="Veneault-Fourrey C."/>
            <person name="LaButti K."/>
            <person name="Lindquist E.A."/>
            <person name="Lipzen A."/>
            <person name="Lundell T."/>
            <person name="Morin E."/>
            <person name="Murat C."/>
            <person name="Riley R."/>
            <person name="Ohm R."/>
            <person name="Sun H."/>
            <person name="Tunlid A."/>
            <person name="Henrissat B."/>
            <person name="Grigoriev I.V."/>
            <person name="Hibbett D.S."/>
            <person name="Martin F."/>
        </authorList>
    </citation>
    <scope>NUCLEOTIDE SEQUENCE [LARGE SCALE GENOMIC DNA]</scope>
    <source>
        <strain evidence="3">Foug A</strain>
    </source>
</reference>
<evidence type="ECO:0000259" key="1">
    <source>
        <dbReference type="PROSITE" id="PS50097"/>
    </source>
</evidence>
<sequence>MGPSRRNHSASFLGLEAYSISPYVALAHRPVDSNRQTPGNVSLSSRGPSLPRFPSFIVLMSSKETSPERTSDELWFDDGNVILAAEDKQFKVHRGMLSAHSPFFKDMFSLPQSPDPDKDQGTTVQGCPVVEVQDSAVELQCVLKALYYGISSAYDPNQLISIATATAFLRLGKKYEIRTLFDEACVRLKECYPSKLPSSPLGRMQRHHLAGRDPLDFQLLNIAREVGITTLLPVARYVCSQSASIEQIIDGYTWEGTVYKLDATNQRACIIGRDKRSALANAAFEGLLSPKQERFMSYNPRWSCKSKQCILWYCVTTHPSDPFATWDTEWDSRFCGECAAALKREYEQCRKKAWSLLPSFFCLGTWENVTNGETSF</sequence>
<evidence type="ECO:0000313" key="3">
    <source>
        <dbReference type="Proteomes" id="UP000053989"/>
    </source>
</evidence>
<keyword evidence="3" id="KW-1185">Reference proteome</keyword>
<reference evidence="2 3" key="1">
    <citation type="submission" date="2014-04" db="EMBL/GenBank/DDBJ databases">
        <authorList>
            <consortium name="DOE Joint Genome Institute"/>
            <person name="Kuo A."/>
            <person name="Kohler A."/>
            <person name="Nagy L.G."/>
            <person name="Floudas D."/>
            <person name="Copeland A."/>
            <person name="Barry K.W."/>
            <person name="Cichocki N."/>
            <person name="Veneault-Fourrey C."/>
            <person name="LaButti K."/>
            <person name="Lindquist E.A."/>
            <person name="Lipzen A."/>
            <person name="Lundell T."/>
            <person name="Morin E."/>
            <person name="Murat C."/>
            <person name="Sun H."/>
            <person name="Tunlid A."/>
            <person name="Henrissat B."/>
            <person name="Grigoriev I.V."/>
            <person name="Hibbett D.S."/>
            <person name="Martin F."/>
            <person name="Nordberg H.P."/>
            <person name="Cantor M.N."/>
            <person name="Hua S.X."/>
        </authorList>
    </citation>
    <scope>NUCLEOTIDE SEQUENCE [LARGE SCALE GENOMIC DNA]</scope>
    <source>
        <strain evidence="2 3">Foug A</strain>
    </source>
</reference>
<feature type="domain" description="BTB" evidence="1">
    <location>
        <begin position="79"/>
        <end position="149"/>
    </location>
</feature>
<dbReference type="PROSITE" id="PS50097">
    <property type="entry name" value="BTB"/>
    <property type="match status" value="1"/>
</dbReference>
<dbReference type="EMBL" id="KN822252">
    <property type="protein sequence ID" value="KIM51540.1"/>
    <property type="molecule type" value="Genomic_DNA"/>
</dbReference>
<proteinExistence type="predicted"/>
<accession>A0A0C3CSH7</accession>
<dbReference type="Gene3D" id="3.30.710.10">
    <property type="entry name" value="Potassium Channel Kv1.1, Chain A"/>
    <property type="match status" value="1"/>
</dbReference>
<dbReference type="AlphaFoldDB" id="A0A0C3CSH7"/>
<dbReference type="InParanoid" id="A0A0C3CSH7"/>
<dbReference type="SMART" id="SM00225">
    <property type="entry name" value="BTB"/>
    <property type="match status" value="1"/>
</dbReference>
<name>A0A0C3CSH7_9AGAM</name>
<dbReference type="InterPro" id="IPR000210">
    <property type="entry name" value="BTB/POZ_dom"/>
</dbReference>
<dbReference type="HOGENOM" id="CLU_033082_3_1_1"/>
<gene>
    <name evidence="2" type="ORF">SCLCIDRAFT_1224431</name>
</gene>
<evidence type="ECO:0000313" key="2">
    <source>
        <dbReference type="EMBL" id="KIM51540.1"/>
    </source>
</evidence>
<dbReference type="Pfam" id="PF00651">
    <property type="entry name" value="BTB"/>
    <property type="match status" value="1"/>
</dbReference>
<dbReference type="InterPro" id="IPR011333">
    <property type="entry name" value="SKP1/BTB/POZ_sf"/>
</dbReference>
<organism evidence="2 3">
    <name type="scientific">Scleroderma citrinum Foug A</name>
    <dbReference type="NCBI Taxonomy" id="1036808"/>
    <lineage>
        <taxon>Eukaryota</taxon>
        <taxon>Fungi</taxon>
        <taxon>Dikarya</taxon>
        <taxon>Basidiomycota</taxon>
        <taxon>Agaricomycotina</taxon>
        <taxon>Agaricomycetes</taxon>
        <taxon>Agaricomycetidae</taxon>
        <taxon>Boletales</taxon>
        <taxon>Sclerodermatineae</taxon>
        <taxon>Sclerodermataceae</taxon>
        <taxon>Scleroderma</taxon>
    </lineage>
</organism>
<protein>
    <recommendedName>
        <fullName evidence="1">BTB domain-containing protein</fullName>
    </recommendedName>
</protein>
<dbReference type="CDD" id="cd18186">
    <property type="entry name" value="BTB_POZ_ZBTB_KLHL-like"/>
    <property type="match status" value="1"/>
</dbReference>
<dbReference type="Proteomes" id="UP000053989">
    <property type="component" value="Unassembled WGS sequence"/>
</dbReference>
<dbReference type="OrthoDB" id="2879636at2759"/>
<dbReference type="STRING" id="1036808.A0A0C3CSH7"/>
<dbReference type="SUPFAM" id="SSF54695">
    <property type="entry name" value="POZ domain"/>
    <property type="match status" value="1"/>
</dbReference>